<sequence>MKLRLAGTSFADIARNLGVTRTSVSSCSIGRGRSHRIQSAIAKALSTTPQELFPERYEKDHLMKS</sequence>
<comment type="similarity">
    <text evidence="1">Belongs to the ner transcriptional regulatory family.</text>
</comment>
<dbReference type="Pfam" id="PF13693">
    <property type="entry name" value="HTH_35"/>
    <property type="match status" value="1"/>
</dbReference>
<keyword evidence="4" id="KW-0804">Transcription</keyword>
<keyword evidence="2" id="KW-0805">Transcription regulation</keyword>
<dbReference type="GO" id="GO:0003677">
    <property type="term" value="F:DNA binding"/>
    <property type="evidence" value="ECO:0007669"/>
    <property type="project" value="UniProtKB-KW"/>
</dbReference>
<gene>
    <name evidence="6" type="ORF">D2T30_07695</name>
</gene>
<dbReference type="EMBL" id="SAUZ01000007">
    <property type="protein sequence ID" value="RWR21892.1"/>
    <property type="molecule type" value="Genomic_DNA"/>
</dbReference>
<evidence type="ECO:0000256" key="2">
    <source>
        <dbReference type="ARBA" id="ARBA00023015"/>
    </source>
</evidence>
<dbReference type="Gene3D" id="1.10.260.40">
    <property type="entry name" value="lambda repressor-like DNA-binding domains"/>
    <property type="match status" value="1"/>
</dbReference>
<dbReference type="AlphaFoldDB" id="A0A443JN23"/>
<name>A0A443JN23_9RHOB</name>
<protein>
    <submittedName>
        <fullName evidence="6">DNA-binding protein</fullName>
    </submittedName>
</protein>
<dbReference type="SUPFAM" id="SSF47413">
    <property type="entry name" value="lambda repressor-like DNA-binding domains"/>
    <property type="match status" value="1"/>
</dbReference>
<accession>A0A443JN23</accession>
<evidence type="ECO:0000256" key="4">
    <source>
        <dbReference type="ARBA" id="ARBA00023163"/>
    </source>
</evidence>
<dbReference type="InterPro" id="IPR038722">
    <property type="entry name" value="Ner_HTH_dom"/>
</dbReference>
<evidence type="ECO:0000259" key="5">
    <source>
        <dbReference type="Pfam" id="PF13693"/>
    </source>
</evidence>
<evidence type="ECO:0000313" key="6">
    <source>
        <dbReference type="EMBL" id="RWR21892.1"/>
    </source>
</evidence>
<dbReference type="RefSeq" id="WP_128187354.1">
    <property type="nucleotide sequence ID" value="NZ_JBHRSO010000055.1"/>
</dbReference>
<dbReference type="InterPro" id="IPR010982">
    <property type="entry name" value="Lambda_DNA-bd_dom_sf"/>
</dbReference>
<reference evidence="6 7" key="1">
    <citation type="submission" date="2019-01" db="EMBL/GenBank/DDBJ databases">
        <title>Sinorhodobacter populi sp. nov. isolated from the symptomatic bark tissue of Populus euramericana canker.</title>
        <authorList>
            <person name="Xu G."/>
        </authorList>
    </citation>
    <scope>NUCLEOTIDE SEQUENCE [LARGE SCALE GENOMIC DNA]</scope>
    <source>
        <strain evidence="6 7">SK2B-1</strain>
    </source>
</reference>
<organism evidence="6 7">
    <name type="scientific">Paenirhodobacter populi</name>
    <dbReference type="NCBI Taxonomy" id="2306993"/>
    <lineage>
        <taxon>Bacteria</taxon>
        <taxon>Pseudomonadati</taxon>
        <taxon>Pseudomonadota</taxon>
        <taxon>Alphaproteobacteria</taxon>
        <taxon>Rhodobacterales</taxon>
        <taxon>Rhodobacter group</taxon>
        <taxon>Paenirhodobacter</taxon>
    </lineage>
</organism>
<proteinExistence type="inferred from homology"/>
<evidence type="ECO:0000256" key="3">
    <source>
        <dbReference type="ARBA" id="ARBA00023125"/>
    </source>
</evidence>
<evidence type="ECO:0000313" key="7">
    <source>
        <dbReference type="Proteomes" id="UP000284476"/>
    </source>
</evidence>
<evidence type="ECO:0000256" key="1">
    <source>
        <dbReference type="ARBA" id="ARBA00006157"/>
    </source>
</evidence>
<dbReference type="Proteomes" id="UP000284476">
    <property type="component" value="Unassembled WGS sequence"/>
</dbReference>
<keyword evidence="3 6" id="KW-0238">DNA-binding</keyword>
<comment type="caution">
    <text evidence="6">The sequence shown here is derived from an EMBL/GenBank/DDBJ whole genome shotgun (WGS) entry which is preliminary data.</text>
</comment>
<reference evidence="6 7" key="2">
    <citation type="submission" date="2019-01" db="EMBL/GenBank/DDBJ databases">
        <authorList>
            <person name="Li Y."/>
        </authorList>
    </citation>
    <scope>NUCLEOTIDE SEQUENCE [LARGE SCALE GENOMIC DNA]</scope>
    <source>
        <strain evidence="6 7">SK2B-1</strain>
    </source>
</reference>
<feature type="domain" description="Ner winged helix-turn-helix DNA-binding" evidence="5">
    <location>
        <begin position="3"/>
        <end position="60"/>
    </location>
</feature>